<dbReference type="Gene3D" id="3.90.1140.10">
    <property type="entry name" value="Cyclic phosphodiesterase"/>
    <property type="match status" value="1"/>
</dbReference>
<feature type="domain" description="DUF1868" evidence="1">
    <location>
        <begin position="67"/>
        <end position="172"/>
    </location>
</feature>
<organism evidence="2 3">
    <name type="scientific">Salmonella enterica</name>
    <name type="common">Salmonella choleraesuis</name>
    <dbReference type="NCBI Taxonomy" id="28901"/>
    <lineage>
        <taxon>Bacteria</taxon>
        <taxon>Pseudomonadati</taxon>
        <taxon>Pseudomonadota</taxon>
        <taxon>Gammaproteobacteria</taxon>
        <taxon>Enterobacterales</taxon>
        <taxon>Enterobacteriaceae</taxon>
        <taxon>Salmonella</taxon>
    </lineage>
</organism>
<dbReference type="AlphaFoldDB" id="A0A403T724"/>
<name>A0A403T724_SALER</name>
<dbReference type="InterPro" id="IPR009097">
    <property type="entry name" value="Cyclic_Pdiesterase"/>
</dbReference>
<sequence>MHIKTSTPQAFPLASYKCYSKIRGNTVNRRSFVKSSLLLSTGFISIKTSASSVPAQQPSVNPIKGQKFSPNGKAEKYKGCTIICNTNKSSDLFASMLKIQVKIQRDFGDVIVLLPPDSYHMTVMELTSGEAKKPWPHNTPFDLSQKEVTETIKKMLIGKNLGFTEEVTMQIDFKRHLSLPEKWNEKKQPALIIPLKPQTNHDQEILIKFRDTIASITGVRKKNHDNYFFHTTFGYQLKPMSANNYKEFKVEYKKWLSYLHEKSTPITFSNPLLCYFEDMLEFKPVLQLNN</sequence>
<evidence type="ECO:0000313" key="3">
    <source>
        <dbReference type="Proteomes" id="UP000839526"/>
    </source>
</evidence>
<dbReference type="Pfam" id="PF08975">
    <property type="entry name" value="2H-phosphodiest"/>
    <property type="match status" value="1"/>
</dbReference>
<proteinExistence type="predicted"/>
<comment type="caution">
    <text evidence="2">The sequence shown here is derived from an EMBL/GenBank/DDBJ whole genome shotgun (WGS) entry which is preliminary data.</text>
</comment>
<dbReference type="SUPFAM" id="SSF55144">
    <property type="entry name" value="LigT-like"/>
    <property type="match status" value="1"/>
</dbReference>
<evidence type="ECO:0000313" key="2">
    <source>
        <dbReference type="EMBL" id="MMS79583.1"/>
    </source>
</evidence>
<gene>
    <name evidence="2" type="ORF">D9O31_24590</name>
</gene>
<dbReference type="InterPro" id="IPR015069">
    <property type="entry name" value="2H-PEstase_DUF1868"/>
</dbReference>
<protein>
    <submittedName>
        <fullName evidence="2">DUF1868 domain-containing protein</fullName>
    </submittedName>
</protein>
<evidence type="ECO:0000259" key="1">
    <source>
        <dbReference type="Pfam" id="PF08975"/>
    </source>
</evidence>
<accession>A0A403T724</accession>
<dbReference type="Proteomes" id="UP000839526">
    <property type="component" value="Unassembled WGS sequence"/>
</dbReference>
<dbReference type="EMBL" id="RWAH01000042">
    <property type="protein sequence ID" value="MMS79583.1"/>
    <property type="molecule type" value="Genomic_DNA"/>
</dbReference>
<reference evidence="2 3" key="1">
    <citation type="submission" date="2018-10" db="EMBL/GenBank/DDBJ databases">
        <authorList>
            <consortium name="PulseNet: The National Subtyping Network for Foodborne Disease Surveillance"/>
            <person name="Tarr C.L."/>
            <person name="Trees E."/>
            <person name="Katz L.S."/>
            <person name="Carleton-Romer H.A."/>
            <person name="Stroika S."/>
            <person name="Kucerova Z."/>
            <person name="Roache K.F."/>
            <person name="Sabol A.L."/>
            <person name="Besser J."/>
            <person name="Gerner-Smidt P."/>
        </authorList>
    </citation>
    <scope>NUCLEOTIDE SEQUENCE [LARGE SCALE GENOMIC DNA]</scope>
    <source>
        <strain evidence="2 3">PNUSAS052121</strain>
    </source>
</reference>